<dbReference type="CDD" id="cd00887">
    <property type="entry name" value="MoeA"/>
    <property type="match status" value="1"/>
</dbReference>
<evidence type="ECO:0000256" key="8">
    <source>
        <dbReference type="ARBA" id="ARBA00022842"/>
    </source>
</evidence>
<evidence type="ECO:0000256" key="4">
    <source>
        <dbReference type="ARBA" id="ARBA00013269"/>
    </source>
</evidence>
<keyword evidence="9" id="KW-0501">Molybdenum cofactor biosynthesis</keyword>
<sequence length="651" mass="71487">MSRKVFRELIPESKVISIINGFKVEPTADEVELKEAYNRVVFEDYYARIDVPPFDRSTMDGYAVIASDTFQADEDSPVRLKVAGRVSAGDHPSVVVEEGTAVEISTGAVIPSGANAVVMEEYTSMDGEYVNIYRPVAPGENIMPAGSDIMAGELIVRAGTVLTAREIGVLSSSGYDRVKVFRKPRVAVFSTGNEIVSPGRELEFGKIYDINSYAIMASLMEDGAEPVFLGVARDDEKEIEEMINRALDYDVIICSGGTSAGSGDMIYKLLDRWDPGVVVHGISVKPGKPTIVAMLGNKPAFGLPGNPTSALMIYNVFVSPLIRKLSGMRKKRISVKARLAVKTFSSHGRVEYLPVNLVMGKEGYSAYPVSGHYSGAITSLSRSDGFIRIDEDISIVDEGSEVEVTLFSESIKPADLMIIGSHCIGLDVIYRILREKDASISVKIINAGSTGGILAVKRGEADIAGTHLLDESGEYNIPFIKKYGLKSCYLVKGYIREQGIIVQKGNPLGIKCIEDLVDLECRIVNRNRGSGTRVLFDMYLKEIADKKGIEFRKIVKKLRGYEIEAKSHTSVAVSVLMNKADAGLGIKTVADRYSLDFIPLRGEEYDFLISKDRFSKDVVQEFIDVLRSEELRRSLPNGLKVYERTGEVIEL</sequence>
<dbReference type="FunFam" id="2.40.340.10:FF:000005">
    <property type="entry name" value="Molybdopterin molybdenumtransferase MoeA"/>
    <property type="match status" value="1"/>
</dbReference>
<dbReference type="Pfam" id="PF03453">
    <property type="entry name" value="MoeA_N"/>
    <property type="match status" value="1"/>
</dbReference>
<dbReference type="NCBIfam" id="NF045515">
    <property type="entry name" value="Glp_gephyrin"/>
    <property type="match status" value="1"/>
</dbReference>
<dbReference type="InterPro" id="IPR008284">
    <property type="entry name" value="MoCF_biosynth_CS"/>
</dbReference>
<keyword evidence="8" id="KW-0460">Magnesium</keyword>
<dbReference type="Gene3D" id="3.90.105.10">
    <property type="entry name" value="Molybdopterin biosynthesis moea protein, domain 2"/>
    <property type="match status" value="1"/>
</dbReference>
<dbReference type="GO" id="GO:0006777">
    <property type="term" value="P:Mo-molybdopterin cofactor biosynthetic process"/>
    <property type="evidence" value="ECO:0007669"/>
    <property type="project" value="UniProtKB-KW"/>
</dbReference>
<dbReference type="InterPro" id="IPR036135">
    <property type="entry name" value="MoeA_linker/N_sf"/>
</dbReference>
<keyword evidence="6" id="KW-0808">Transferase</keyword>
<dbReference type="SUPFAM" id="SSF53850">
    <property type="entry name" value="Periplasmic binding protein-like II"/>
    <property type="match status" value="1"/>
</dbReference>
<dbReference type="EMBL" id="CP005290">
    <property type="protein sequence ID" value="AGK60817.1"/>
    <property type="molecule type" value="Genomic_DNA"/>
</dbReference>
<dbReference type="NCBIfam" id="NF011068">
    <property type="entry name" value="PRK14498.1"/>
    <property type="match status" value="1"/>
</dbReference>
<reference evidence="12 13" key="1">
    <citation type="journal article" date="2013" name="Genome Announc.">
        <title>Complete Genome Sequence of the Thermophilic and Facultatively Chemolithoautotrophic Sulfate Reducer Archaeoglobus sulfaticallidus Strain PM70-1T.</title>
        <authorList>
            <person name="Stokke R."/>
            <person name="Hocking W.P."/>
            <person name="Steinsbu B.O."/>
            <person name="Steen I.H."/>
        </authorList>
    </citation>
    <scope>NUCLEOTIDE SEQUENCE [LARGE SCALE GENOMIC DNA]</scope>
    <source>
        <strain evidence="12">PM70-1</strain>
    </source>
</reference>
<feature type="domain" description="MoaB/Mog" evidence="11">
    <location>
        <begin position="187"/>
        <end position="324"/>
    </location>
</feature>
<dbReference type="Pfam" id="PF03454">
    <property type="entry name" value="MoeA_C"/>
    <property type="match status" value="1"/>
</dbReference>
<evidence type="ECO:0000259" key="11">
    <source>
        <dbReference type="SMART" id="SM00852"/>
    </source>
</evidence>
<evidence type="ECO:0000256" key="6">
    <source>
        <dbReference type="ARBA" id="ARBA00022679"/>
    </source>
</evidence>
<dbReference type="SUPFAM" id="SSF53218">
    <property type="entry name" value="Molybdenum cofactor biosynthesis proteins"/>
    <property type="match status" value="1"/>
</dbReference>
<dbReference type="Gene3D" id="2.170.190.11">
    <property type="entry name" value="Molybdopterin biosynthesis moea protein, domain 3"/>
    <property type="match status" value="1"/>
</dbReference>
<keyword evidence="5" id="KW-0500">Molybdenum</keyword>
<dbReference type="InterPro" id="IPR024370">
    <property type="entry name" value="PBP_domain"/>
</dbReference>
<comment type="cofactor">
    <cofactor evidence="1">
        <name>Mg(2+)</name>
        <dbReference type="ChEBI" id="CHEBI:18420"/>
    </cofactor>
</comment>
<gene>
    <name evidence="12" type="ORF">Asulf_00808</name>
</gene>
<dbReference type="KEGG" id="ast:Asulf_00808"/>
<dbReference type="Gene3D" id="3.40.980.10">
    <property type="entry name" value="MoaB/Mog-like domain"/>
    <property type="match status" value="1"/>
</dbReference>
<dbReference type="EC" id="2.10.1.1" evidence="4"/>
<name>N0BEW6_9EURY</name>
<dbReference type="STRING" id="387631.Asulf_00808"/>
<dbReference type="SUPFAM" id="SSF63882">
    <property type="entry name" value="MoeA N-terminal region -like"/>
    <property type="match status" value="1"/>
</dbReference>
<dbReference type="GO" id="GO:0046872">
    <property type="term" value="F:metal ion binding"/>
    <property type="evidence" value="ECO:0007669"/>
    <property type="project" value="UniProtKB-KW"/>
</dbReference>
<dbReference type="AlphaFoldDB" id="N0BEW6"/>
<evidence type="ECO:0000256" key="3">
    <source>
        <dbReference type="ARBA" id="ARBA00010763"/>
    </source>
</evidence>
<evidence type="ECO:0000256" key="10">
    <source>
        <dbReference type="ARBA" id="ARBA00047317"/>
    </source>
</evidence>
<dbReference type="FunFam" id="3.40.980.10:FF:000004">
    <property type="entry name" value="Molybdopterin molybdenumtransferase"/>
    <property type="match status" value="1"/>
</dbReference>
<accession>N0BEW6</accession>
<comment type="catalytic activity">
    <reaction evidence="10">
        <text>adenylyl-molybdopterin + molybdate = Mo-molybdopterin + AMP + H(+)</text>
        <dbReference type="Rhea" id="RHEA:35047"/>
        <dbReference type="ChEBI" id="CHEBI:15378"/>
        <dbReference type="ChEBI" id="CHEBI:36264"/>
        <dbReference type="ChEBI" id="CHEBI:62727"/>
        <dbReference type="ChEBI" id="CHEBI:71302"/>
        <dbReference type="ChEBI" id="CHEBI:456215"/>
        <dbReference type="EC" id="2.10.1.1"/>
    </reaction>
</comment>
<dbReference type="InterPro" id="IPR036688">
    <property type="entry name" value="MoeA_C_domain_IV_sf"/>
</dbReference>
<evidence type="ECO:0000256" key="7">
    <source>
        <dbReference type="ARBA" id="ARBA00022723"/>
    </source>
</evidence>
<protein>
    <recommendedName>
        <fullName evidence="4">molybdopterin molybdotransferase</fullName>
        <ecNumber evidence="4">2.10.1.1</ecNumber>
    </recommendedName>
</protein>
<dbReference type="SMART" id="SM00852">
    <property type="entry name" value="MoCF_biosynth"/>
    <property type="match status" value="1"/>
</dbReference>
<organism evidence="12 13">
    <name type="scientific">Archaeoglobus sulfaticallidus PM70-1</name>
    <dbReference type="NCBI Taxonomy" id="387631"/>
    <lineage>
        <taxon>Archaea</taxon>
        <taxon>Methanobacteriati</taxon>
        <taxon>Methanobacteriota</taxon>
        <taxon>Archaeoglobi</taxon>
        <taxon>Archaeoglobales</taxon>
        <taxon>Archaeoglobaceae</taxon>
        <taxon>Archaeoglobus</taxon>
    </lineage>
</organism>
<dbReference type="eggNOG" id="arCOG00230">
    <property type="taxonomic scope" value="Archaea"/>
</dbReference>
<dbReference type="Pfam" id="PF00994">
    <property type="entry name" value="MoCF_biosynth"/>
    <property type="match status" value="1"/>
</dbReference>
<dbReference type="PROSITE" id="PS01079">
    <property type="entry name" value="MOCF_BIOSYNTHESIS_2"/>
    <property type="match status" value="1"/>
</dbReference>
<dbReference type="Gene3D" id="2.40.340.10">
    <property type="entry name" value="MoeA, C-terminal, domain IV"/>
    <property type="match status" value="1"/>
</dbReference>
<keyword evidence="7" id="KW-0479">Metal-binding</keyword>
<evidence type="ECO:0000256" key="9">
    <source>
        <dbReference type="ARBA" id="ARBA00023150"/>
    </source>
</evidence>
<comment type="pathway">
    <text evidence="2">Cofactor biosynthesis; molybdopterin biosynthesis.</text>
</comment>
<dbReference type="InterPro" id="IPR005111">
    <property type="entry name" value="MoeA_C_domain_IV"/>
</dbReference>
<dbReference type="UniPathway" id="UPA00344"/>
<comment type="similarity">
    <text evidence="3">Belongs to the MoeA family.</text>
</comment>
<dbReference type="SUPFAM" id="SSF63867">
    <property type="entry name" value="MoeA C-terminal domain-like"/>
    <property type="match status" value="1"/>
</dbReference>
<evidence type="ECO:0000313" key="12">
    <source>
        <dbReference type="EMBL" id="AGK60817.1"/>
    </source>
</evidence>
<evidence type="ECO:0000256" key="2">
    <source>
        <dbReference type="ARBA" id="ARBA00005046"/>
    </source>
</evidence>
<dbReference type="GeneID" id="15392449"/>
<dbReference type="Proteomes" id="UP000013307">
    <property type="component" value="Chromosome"/>
</dbReference>
<dbReference type="PANTHER" id="PTHR10192">
    <property type="entry name" value="MOLYBDOPTERIN BIOSYNTHESIS PROTEIN"/>
    <property type="match status" value="1"/>
</dbReference>
<proteinExistence type="inferred from homology"/>
<dbReference type="Pfam" id="PF12727">
    <property type="entry name" value="PBP_like"/>
    <property type="match status" value="1"/>
</dbReference>
<dbReference type="InterPro" id="IPR001453">
    <property type="entry name" value="MoaB/Mog_dom"/>
</dbReference>
<dbReference type="OrthoDB" id="31371at2157"/>
<dbReference type="GO" id="GO:0061599">
    <property type="term" value="F:molybdopterin molybdotransferase activity"/>
    <property type="evidence" value="ECO:0007669"/>
    <property type="project" value="UniProtKB-EC"/>
</dbReference>
<keyword evidence="13" id="KW-1185">Reference proteome</keyword>
<evidence type="ECO:0000313" key="13">
    <source>
        <dbReference type="Proteomes" id="UP000013307"/>
    </source>
</evidence>
<evidence type="ECO:0000256" key="1">
    <source>
        <dbReference type="ARBA" id="ARBA00001946"/>
    </source>
</evidence>
<dbReference type="Gene3D" id="3.40.190.10">
    <property type="entry name" value="Periplasmic binding protein-like II"/>
    <property type="match status" value="1"/>
</dbReference>
<dbReference type="NCBIfam" id="TIGR00177">
    <property type="entry name" value="molyb_syn"/>
    <property type="match status" value="1"/>
</dbReference>
<dbReference type="InterPro" id="IPR038987">
    <property type="entry name" value="MoeA-like"/>
</dbReference>
<dbReference type="FunFam" id="2.170.190.11:FF:000001">
    <property type="entry name" value="Molybdopterin molybdenumtransferase"/>
    <property type="match status" value="1"/>
</dbReference>
<dbReference type="RefSeq" id="WP_015590415.1">
    <property type="nucleotide sequence ID" value="NC_021169.1"/>
</dbReference>
<evidence type="ECO:0000256" key="5">
    <source>
        <dbReference type="ARBA" id="ARBA00022505"/>
    </source>
</evidence>
<dbReference type="InterPro" id="IPR005110">
    <property type="entry name" value="MoeA_linker/N"/>
</dbReference>
<dbReference type="PANTHER" id="PTHR10192:SF5">
    <property type="entry name" value="GEPHYRIN"/>
    <property type="match status" value="1"/>
</dbReference>
<dbReference type="InterPro" id="IPR036425">
    <property type="entry name" value="MoaB/Mog-like_dom_sf"/>
</dbReference>
<dbReference type="HOGENOM" id="CLU_010186_3_0_2"/>
<dbReference type="GO" id="GO:0005737">
    <property type="term" value="C:cytoplasm"/>
    <property type="evidence" value="ECO:0007669"/>
    <property type="project" value="TreeGrafter"/>
</dbReference>